<dbReference type="Proteomes" id="UP000029004">
    <property type="component" value="Unassembled WGS sequence"/>
</dbReference>
<dbReference type="InterPro" id="IPR007569">
    <property type="entry name" value="DUF559"/>
</dbReference>
<dbReference type="OrthoDB" id="3173471at2"/>
<evidence type="ECO:0000313" key="3">
    <source>
        <dbReference type="Proteomes" id="UP000029004"/>
    </source>
</evidence>
<dbReference type="InterPro" id="IPR011335">
    <property type="entry name" value="Restrct_endonuc-II-like"/>
</dbReference>
<dbReference type="Gene3D" id="3.40.960.10">
    <property type="entry name" value="VSR Endonuclease"/>
    <property type="match status" value="1"/>
</dbReference>
<dbReference type="RefSeq" id="WP_034529884.1">
    <property type="nucleotide sequence ID" value="NZ_JGZP01000019.1"/>
</dbReference>
<evidence type="ECO:0000313" key="2">
    <source>
        <dbReference type="EMBL" id="KFI94897.1"/>
    </source>
</evidence>
<dbReference type="STRING" id="762211.BSTEL_1560"/>
<dbReference type="eggNOG" id="COG2852">
    <property type="taxonomic scope" value="Bacteria"/>
</dbReference>
<evidence type="ECO:0000259" key="1">
    <source>
        <dbReference type="Pfam" id="PF04480"/>
    </source>
</evidence>
<dbReference type="EMBL" id="JGZP01000019">
    <property type="protein sequence ID" value="KFI94897.1"/>
    <property type="molecule type" value="Genomic_DNA"/>
</dbReference>
<dbReference type="Pfam" id="PF04480">
    <property type="entry name" value="DUF559"/>
    <property type="match status" value="1"/>
</dbReference>
<sequence>MNTYGYDEAPVNGEVHDYVRRRLNEQAAAKAQACLELLPRVRTERGTCFALDTALTLYAVETPRCGGLPQCDFRVVVRDRVTRSSLDGVDFRTWNQPFATYTFPNGLICVHPIDTWIQYARYLDLVEMVVLGEAIARRFGYAFDDLSNRLKAFRRIVGRARCEAARPFMQPSDSVQETRSRIALLRYGLPMPVMHHVVTAPGGTTRYVVDMAYPERRVAIEYDGDHHRRFRSQYVRDQRKRRELRAMGWTVIEVFADDIRNADGQRDFARTVANAAGMPFTAAPSHAHRTLADPSLRPNARRGEYRRRALAREAAMHRPMVR</sequence>
<name>A0A087DH97_9BIFI</name>
<dbReference type="AlphaFoldDB" id="A0A087DH97"/>
<protein>
    <recommendedName>
        <fullName evidence="1">DUF559 domain-containing protein</fullName>
    </recommendedName>
</protein>
<organism evidence="2 3">
    <name type="scientific">Bifidobacterium stellenboschense</name>
    <dbReference type="NCBI Taxonomy" id="762211"/>
    <lineage>
        <taxon>Bacteria</taxon>
        <taxon>Bacillati</taxon>
        <taxon>Actinomycetota</taxon>
        <taxon>Actinomycetes</taxon>
        <taxon>Bifidobacteriales</taxon>
        <taxon>Bifidobacteriaceae</taxon>
        <taxon>Bifidobacterium</taxon>
    </lineage>
</organism>
<accession>A0A087DH97</accession>
<reference evidence="2 3" key="1">
    <citation type="submission" date="2014-03" db="EMBL/GenBank/DDBJ databases">
        <title>Genomics of Bifidobacteria.</title>
        <authorList>
            <person name="Ventura M."/>
            <person name="Milani C."/>
            <person name="Lugli G.A."/>
        </authorList>
    </citation>
    <scope>NUCLEOTIDE SEQUENCE [LARGE SCALE GENOMIC DNA]</scope>
    <source>
        <strain evidence="2 3">DSM 23968</strain>
    </source>
</reference>
<proteinExistence type="predicted"/>
<gene>
    <name evidence="2" type="ORF">BSTEL_1560</name>
</gene>
<dbReference type="SUPFAM" id="SSF52980">
    <property type="entry name" value="Restriction endonuclease-like"/>
    <property type="match status" value="1"/>
</dbReference>
<comment type="caution">
    <text evidence="2">The sequence shown here is derived from an EMBL/GenBank/DDBJ whole genome shotgun (WGS) entry which is preliminary data.</text>
</comment>
<keyword evidence="3" id="KW-1185">Reference proteome</keyword>
<feature type="domain" description="DUF559" evidence="1">
    <location>
        <begin position="205"/>
        <end position="261"/>
    </location>
</feature>